<dbReference type="EMBL" id="CM047591">
    <property type="protein sequence ID" value="KAI9918513.1"/>
    <property type="molecule type" value="Genomic_DNA"/>
</dbReference>
<proteinExistence type="predicted"/>
<protein>
    <submittedName>
        <fullName evidence="1">Uncharacterized protein</fullName>
    </submittedName>
</protein>
<sequence>MHEHGILPHTSAPYSPQQNGIAKRANRSIAEMARAMIYYQHLDREWWGEAVMTAVYTINRLSNSARDYTTPHEFVWNAKPLM</sequence>
<organism evidence="1 2">
    <name type="scientific">Peronosclerospora sorghi</name>
    <dbReference type="NCBI Taxonomy" id="230839"/>
    <lineage>
        <taxon>Eukaryota</taxon>
        <taxon>Sar</taxon>
        <taxon>Stramenopiles</taxon>
        <taxon>Oomycota</taxon>
        <taxon>Peronosporomycetes</taxon>
        <taxon>Peronosporales</taxon>
        <taxon>Peronosporaceae</taxon>
        <taxon>Peronosclerospora</taxon>
    </lineage>
</organism>
<name>A0ACC0WKR8_9STRA</name>
<keyword evidence="2" id="KW-1185">Reference proteome</keyword>
<gene>
    <name evidence="1" type="ORF">PsorP6_011818</name>
</gene>
<evidence type="ECO:0000313" key="2">
    <source>
        <dbReference type="Proteomes" id="UP001163321"/>
    </source>
</evidence>
<evidence type="ECO:0000313" key="1">
    <source>
        <dbReference type="EMBL" id="KAI9918513.1"/>
    </source>
</evidence>
<comment type="caution">
    <text evidence="1">The sequence shown here is derived from an EMBL/GenBank/DDBJ whole genome shotgun (WGS) entry which is preliminary data.</text>
</comment>
<dbReference type="Proteomes" id="UP001163321">
    <property type="component" value="Chromosome 12"/>
</dbReference>
<accession>A0ACC0WKR8</accession>
<reference evidence="1 2" key="1">
    <citation type="journal article" date="2022" name="bioRxiv">
        <title>The genome of the oomycete Peronosclerospora sorghi, a cosmopolitan pathogen of maize and sorghum, is inflated with dispersed pseudogenes.</title>
        <authorList>
            <person name="Fletcher K."/>
            <person name="Martin F."/>
            <person name="Isakeit T."/>
            <person name="Cavanaugh K."/>
            <person name="Magill C."/>
            <person name="Michelmore R."/>
        </authorList>
    </citation>
    <scope>NUCLEOTIDE SEQUENCE [LARGE SCALE GENOMIC DNA]</scope>
    <source>
        <strain evidence="1">P6</strain>
    </source>
</reference>